<evidence type="ECO:0000256" key="4">
    <source>
        <dbReference type="SAM" id="MobiDB-lite"/>
    </source>
</evidence>
<reference evidence="6" key="2">
    <citation type="submission" date="2023-05" db="EMBL/GenBank/DDBJ databases">
        <authorList>
            <consortium name="Lawrence Berkeley National Laboratory"/>
            <person name="Steindorff A."/>
            <person name="Hensen N."/>
            <person name="Bonometti L."/>
            <person name="Westerberg I."/>
            <person name="Brannstrom I.O."/>
            <person name="Guillou S."/>
            <person name="Cros-Aarteil S."/>
            <person name="Calhoun S."/>
            <person name="Haridas S."/>
            <person name="Kuo A."/>
            <person name="Mondo S."/>
            <person name="Pangilinan J."/>
            <person name="Riley R."/>
            <person name="Labutti K."/>
            <person name="Andreopoulos B."/>
            <person name="Lipzen A."/>
            <person name="Chen C."/>
            <person name="Yanf M."/>
            <person name="Daum C."/>
            <person name="Ng V."/>
            <person name="Clum A."/>
            <person name="Ohm R."/>
            <person name="Martin F."/>
            <person name="Silar P."/>
            <person name="Natvig D."/>
            <person name="Lalanne C."/>
            <person name="Gautier V."/>
            <person name="Ament-Velasquez S.L."/>
            <person name="Kruys A."/>
            <person name="Hutchinson M.I."/>
            <person name="Powell A.J."/>
            <person name="Barry K."/>
            <person name="Miller A.N."/>
            <person name="Grigoriev I.V."/>
            <person name="Debuchy R."/>
            <person name="Gladieux P."/>
            <person name="Thoren M.H."/>
            <person name="Johannesson H."/>
        </authorList>
    </citation>
    <scope>NUCLEOTIDE SEQUENCE</scope>
    <source>
        <strain evidence="6">PSN309</strain>
    </source>
</reference>
<feature type="compositionally biased region" description="Acidic residues" evidence="4">
    <location>
        <begin position="755"/>
        <end position="766"/>
    </location>
</feature>
<feature type="region of interest" description="Disordered" evidence="4">
    <location>
        <begin position="711"/>
        <end position="777"/>
    </location>
</feature>
<feature type="domain" description="B30.2/SPRY" evidence="5">
    <location>
        <begin position="485"/>
        <end position="713"/>
    </location>
</feature>
<dbReference type="PANTHER" id="PTHR24198">
    <property type="entry name" value="ANKYRIN REPEAT AND PROTEIN KINASE DOMAIN-CONTAINING PROTEIN"/>
    <property type="match status" value="1"/>
</dbReference>
<evidence type="ECO:0000256" key="3">
    <source>
        <dbReference type="PROSITE-ProRule" id="PRU00023"/>
    </source>
</evidence>
<dbReference type="PROSITE" id="PS50297">
    <property type="entry name" value="ANK_REP_REGION"/>
    <property type="match status" value="4"/>
</dbReference>
<dbReference type="AlphaFoldDB" id="A0AAN6WLV3"/>
<accession>A0AAN6WLV3</accession>
<dbReference type="CDD" id="cd12885">
    <property type="entry name" value="SPRY_RanBP_like"/>
    <property type="match status" value="1"/>
</dbReference>
<dbReference type="EMBL" id="MU864510">
    <property type="protein sequence ID" value="KAK4184003.1"/>
    <property type="molecule type" value="Genomic_DNA"/>
</dbReference>
<keyword evidence="7" id="KW-1185">Reference proteome</keyword>
<dbReference type="Pfam" id="PF12796">
    <property type="entry name" value="Ank_2"/>
    <property type="match status" value="3"/>
</dbReference>
<evidence type="ECO:0000256" key="1">
    <source>
        <dbReference type="ARBA" id="ARBA00022737"/>
    </source>
</evidence>
<keyword evidence="2 3" id="KW-0040">ANK repeat</keyword>
<dbReference type="PANTHER" id="PTHR24198:SF165">
    <property type="entry name" value="ANKYRIN REPEAT-CONTAINING PROTEIN-RELATED"/>
    <property type="match status" value="1"/>
</dbReference>
<dbReference type="InterPro" id="IPR043136">
    <property type="entry name" value="B30.2/SPRY_sf"/>
</dbReference>
<dbReference type="InterPro" id="IPR036770">
    <property type="entry name" value="Ankyrin_rpt-contain_sf"/>
</dbReference>
<feature type="repeat" description="ANK" evidence="3">
    <location>
        <begin position="99"/>
        <end position="131"/>
    </location>
</feature>
<dbReference type="Proteomes" id="UP001302126">
    <property type="component" value="Unassembled WGS sequence"/>
</dbReference>
<comment type="caution">
    <text evidence="6">The sequence shown here is derived from an EMBL/GenBank/DDBJ whole genome shotgun (WGS) entry which is preliminary data.</text>
</comment>
<feature type="repeat" description="ANK" evidence="3">
    <location>
        <begin position="66"/>
        <end position="98"/>
    </location>
</feature>
<keyword evidence="1" id="KW-0677">Repeat</keyword>
<dbReference type="InterPro" id="IPR002110">
    <property type="entry name" value="Ankyrin_rpt"/>
</dbReference>
<dbReference type="PRINTS" id="PR01415">
    <property type="entry name" value="ANKYRIN"/>
</dbReference>
<reference evidence="6" key="1">
    <citation type="journal article" date="2023" name="Mol. Phylogenet. Evol.">
        <title>Genome-scale phylogeny and comparative genomics of the fungal order Sordariales.</title>
        <authorList>
            <person name="Hensen N."/>
            <person name="Bonometti L."/>
            <person name="Westerberg I."/>
            <person name="Brannstrom I.O."/>
            <person name="Guillou S."/>
            <person name="Cros-Aarteil S."/>
            <person name="Calhoun S."/>
            <person name="Haridas S."/>
            <person name="Kuo A."/>
            <person name="Mondo S."/>
            <person name="Pangilinan J."/>
            <person name="Riley R."/>
            <person name="LaButti K."/>
            <person name="Andreopoulos B."/>
            <person name="Lipzen A."/>
            <person name="Chen C."/>
            <person name="Yan M."/>
            <person name="Daum C."/>
            <person name="Ng V."/>
            <person name="Clum A."/>
            <person name="Steindorff A."/>
            <person name="Ohm R.A."/>
            <person name="Martin F."/>
            <person name="Silar P."/>
            <person name="Natvig D.O."/>
            <person name="Lalanne C."/>
            <person name="Gautier V."/>
            <person name="Ament-Velasquez S.L."/>
            <person name="Kruys A."/>
            <person name="Hutchinson M.I."/>
            <person name="Powell A.J."/>
            <person name="Barry K."/>
            <person name="Miller A.N."/>
            <person name="Grigoriev I.V."/>
            <person name="Debuchy R."/>
            <person name="Gladieux P."/>
            <person name="Hiltunen Thoren M."/>
            <person name="Johannesson H."/>
        </authorList>
    </citation>
    <scope>NUCLEOTIDE SEQUENCE</scope>
    <source>
        <strain evidence="6">PSN309</strain>
    </source>
</reference>
<feature type="repeat" description="ANK" evidence="3">
    <location>
        <begin position="303"/>
        <end position="335"/>
    </location>
</feature>
<dbReference type="InterPro" id="IPR013320">
    <property type="entry name" value="ConA-like_dom_sf"/>
</dbReference>
<dbReference type="Pfam" id="PF00622">
    <property type="entry name" value="SPRY"/>
    <property type="match status" value="1"/>
</dbReference>
<gene>
    <name evidence="6" type="ORF">QBC35DRAFT_535294</name>
</gene>
<dbReference type="SMART" id="SM00449">
    <property type="entry name" value="SPRY"/>
    <property type="match status" value="1"/>
</dbReference>
<feature type="compositionally biased region" description="Basic and acidic residues" evidence="4">
    <location>
        <begin position="734"/>
        <end position="743"/>
    </location>
</feature>
<feature type="repeat" description="ANK" evidence="3">
    <location>
        <begin position="418"/>
        <end position="450"/>
    </location>
</feature>
<dbReference type="PROSITE" id="PS50188">
    <property type="entry name" value="B302_SPRY"/>
    <property type="match status" value="1"/>
</dbReference>
<evidence type="ECO:0000259" key="5">
    <source>
        <dbReference type="PROSITE" id="PS50188"/>
    </source>
</evidence>
<organism evidence="6 7">
    <name type="scientific">Podospora australis</name>
    <dbReference type="NCBI Taxonomy" id="1536484"/>
    <lineage>
        <taxon>Eukaryota</taxon>
        <taxon>Fungi</taxon>
        <taxon>Dikarya</taxon>
        <taxon>Ascomycota</taxon>
        <taxon>Pezizomycotina</taxon>
        <taxon>Sordariomycetes</taxon>
        <taxon>Sordariomycetidae</taxon>
        <taxon>Sordariales</taxon>
        <taxon>Podosporaceae</taxon>
        <taxon>Podospora</taxon>
    </lineage>
</organism>
<dbReference type="InterPro" id="IPR001870">
    <property type="entry name" value="B30.2/SPRY"/>
</dbReference>
<dbReference type="InterPro" id="IPR044736">
    <property type="entry name" value="Gid1/RanBPM/SPLA_SPRY"/>
</dbReference>
<dbReference type="Gene3D" id="2.60.120.920">
    <property type="match status" value="1"/>
</dbReference>
<dbReference type="SUPFAM" id="SSF49899">
    <property type="entry name" value="Concanavalin A-like lectins/glucanases"/>
    <property type="match status" value="1"/>
</dbReference>
<dbReference type="PROSITE" id="PS50088">
    <property type="entry name" value="ANK_REPEAT"/>
    <property type="match status" value="5"/>
</dbReference>
<feature type="repeat" description="ANK" evidence="3">
    <location>
        <begin position="159"/>
        <end position="194"/>
    </location>
</feature>
<dbReference type="SMART" id="SM00248">
    <property type="entry name" value="ANK"/>
    <property type="match status" value="12"/>
</dbReference>
<protein>
    <submittedName>
        <fullName evidence="6">Ankyrin-1</fullName>
    </submittedName>
</protein>
<dbReference type="SUPFAM" id="SSF48403">
    <property type="entry name" value="Ankyrin repeat"/>
    <property type="match status" value="2"/>
</dbReference>
<dbReference type="Gene3D" id="1.25.40.20">
    <property type="entry name" value="Ankyrin repeat-containing domain"/>
    <property type="match status" value="4"/>
</dbReference>
<dbReference type="GO" id="GO:0005737">
    <property type="term" value="C:cytoplasm"/>
    <property type="evidence" value="ECO:0007669"/>
    <property type="project" value="TreeGrafter"/>
</dbReference>
<evidence type="ECO:0000313" key="7">
    <source>
        <dbReference type="Proteomes" id="UP001302126"/>
    </source>
</evidence>
<dbReference type="InterPro" id="IPR003877">
    <property type="entry name" value="SPRY_dom"/>
</dbReference>
<evidence type="ECO:0000256" key="2">
    <source>
        <dbReference type="ARBA" id="ARBA00023043"/>
    </source>
</evidence>
<proteinExistence type="predicted"/>
<evidence type="ECO:0000313" key="6">
    <source>
        <dbReference type="EMBL" id="KAK4184003.1"/>
    </source>
</evidence>
<name>A0AAN6WLV3_9PEZI</name>
<sequence length="777" mass="85437">MNVLSIAIASINVKLAELLLDAGWDANVIPSDGVPAIRMAAGNSWSMAILSLLLEKGADPNLKCCYGEAALRQAVRDTNIEAIRVLLQRKAAVNIRDGEGRTPLWLAAMNSSVEVVTELLQWSPDLEAKDDDYGWTPLHACYNNREITRILLAKGADTNAGTPLMAAVSSSSRKKLDVIAILIRNGADVNSTSEKNDLHSAIQTAAFSNDREVVKELLQSWGANPNFTGGRYGSALMATVAKNNKWTAKMLLRQGANINYTGSSRGKVLGAALLRQSRDLIDLFFKEHEHWKVDVNAVSKNKRHGTPLFAAVEVGDETSTGMLLERGADPNLIPTEGNETPVQVAIKKGRLGVGPLSRAIDWRSFELLPLLLKDPTIDINEADDNLRTPIMIATRHGFADTPEELLTRNGIIDKQDRQGQTALIHAIRRDYDSIVSRLIEAGADVLVKDNHGRDALYWAARAPSLETVNHNHVFTKAQRRNVVPSVYQSAVNAATASNKTGYIEILLDLIRLSPNQADSDGWTVAYTTKMYRHSQSRLDRAIWEADTRSSRTEPIPEPYLPTRWDPHPFFNLFLQPSEKTIAIGATYAGIQECFIIADHPMVPQKDGVYYFEVTIAKPANDAKSERGSWGYHGKNGKSHYGEERGDAFGPPYGEGDVVGYGVNIREHTGFYTLNGEIIGRAFTGVGGKLFPAVSANLTLHGCTMTAQFWGEEGDDDDHDPMSKFGFKGSLTDPKTLEETELYKENAPVNTKDASSDDDDDDDDDYDSGSSNYSWFSN</sequence>